<dbReference type="InterPro" id="IPR001980">
    <property type="entry name" value="PPAT"/>
</dbReference>
<feature type="binding site" evidence="9">
    <location>
        <begin position="9"/>
        <end position="10"/>
    </location>
    <ligand>
        <name>ATP</name>
        <dbReference type="ChEBI" id="CHEBI:30616"/>
    </ligand>
</feature>
<accession>A0A1H0U082</accession>
<evidence type="ECO:0000259" key="10">
    <source>
        <dbReference type="Pfam" id="PF01467"/>
    </source>
</evidence>
<comment type="subunit">
    <text evidence="9">Homohexamer.</text>
</comment>
<dbReference type="EMBL" id="FNJQ01000027">
    <property type="protein sequence ID" value="SDP59574.1"/>
    <property type="molecule type" value="Genomic_DNA"/>
</dbReference>
<feature type="binding site" evidence="9">
    <location>
        <position position="17"/>
    </location>
    <ligand>
        <name>ATP</name>
        <dbReference type="ChEBI" id="CHEBI:30616"/>
    </ligand>
</feature>
<feature type="binding site" evidence="9">
    <location>
        <begin position="88"/>
        <end position="90"/>
    </location>
    <ligand>
        <name>ATP</name>
        <dbReference type="ChEBI" id="CHEBI:30616"/>
    </ligand>
</feature>
<comment type="cofactor">
    <cofactor evidence="9">
        <name>Mg(2+)</name>
        <dbReference type="ChEBI" id="CHEBI:18420"/>
    </cofactor>
</comment>
<keyword evidence="1 9" id="KW-0963">Cytoplasm</keyword>
<keyword evidence="4 9" id="KW-0547">Nucleotide-binding</keyword>
<evidence type="ECO:0000256" key="6">
    <source>
        <dbReference type="ARBA" id="ARBA00022842"/>
    </source>
</evidence>
<evidence type="ECO:0000256" key="7">
    <source>
        <dbReference type="ARBA" id="ARBA00022993"/>
    </source>
</evidence>
<dbReference type="NCBIfam" id="TIGR01510">
    <property type="entry name" value="coaD_prev_kdtB"/>
    <property type="match status" value="1"/>
</dbReference>
<dbReference type="GO" id="GO:0015937">
    <property type="term" value="P:coenzyme A biosynthetic process"/>
    <property type="evidence" value="ECO:0007669"/>
    <property type="project" value="UniProtKB-UniRule"/>
</dbReference>
<dbReference type="Proteomes" id="UP000182412">
    <property type="component" value="Unassembled WGS sequence"/>
</dbReference>
<feature type="binding site" evidence="9">
    <location>
        <position position="41"/>
    </location>
    <ligand>
        <name>substrate</name>
    </ligand>
</feature>
<dbReference type="OrthoDB" id="9806661at2"/>
<feature type="domain" description="Cytidyltransferase-like" evidence="10">
    <location>
        <begin position="6"/>
        <end position="133"/>
    </location>
</feature>
<feature type="binding site" evidence="9">
    <location>
        <position position="98"/>
    </location>
    <ligand>
        <name>ATP</name>
        <dbReference type="ChEBI" id="CHEBI:30616"/>
    </ligand>
</feature>
<protein>
    <recommendedName>
        <fullName evidence="9">Phosphopantetheine adenylyltransferase</fullName>
        <ecNumber evidence="9">2.7.7.3</ecNumber>
    </recommendedName>
    <alternativeName>
        <fullName evidence="9">Dephospho-CoA pyrophosphorylase</fullName>
    </alternativeName>
    <alternativeName>
        <fullName evidence="9">Pantetheine-phosphate adenylyltransferase</fullName>
        <shortName evidence="9">PPAT</shortName>
    </alternativeName>
</protein>
<dbReference type="SUPFAM" id="SSF52374">
    <property type="entry name" value="Nucleotidylyl transferase"/>
    <property type="match status" value="1"/>
</dbReference>
<evidence type="ECO:0000313" key="11">
    <source>
        <dbReference type="EMBL" id="SDP59574.1"/>
    </source>
</evidence>
<evidence type="ECO:0000256" key="9">
    <source>
        <dbReference type="HAMAP-Rule" id="MF_00151"/>
    </source>
</evidence>
<proteinExistence type="inferred from homology"/>
<keyword evidence="3 9" id="KW-0548">Nucleotidyltransferase</keyword>
<dbReference type="GO" id="GO:0005737">
    <property type="term" value="C:cytoplasm"/>
    <property type="evidence" value="ECO:0007669"/>
    <property type="project" value="UniProtKB-SubCell"/>
</dbReference>
<comment type="similarity">
    <text evidence="9">Belongs to the bacterial CoaD family.</text>
</comment>
<feature type="binding site" evidence="9">
    <location>
        <position position="73"/>
    </location>
    <ligand>
        <name>substrate</name>
    </ligand>
</feature>
<comment type="pathway">
    <text evidence="9">Cofactor biosynthesis; coenzyme A biosynthesis; CoA from (R)-pantothenate: step 4/5.</text>
</comment>
<evidence type="ECO:0000256" key="1">
    <source>
        <dbReference type="ARBA" id="ARBA00022490"/>
    </source>
</evidence>
<dbReference type="InterPro" id="IPR014729">
    <property type="entry name" value="Rossmann-like_a/b/a_fold"/>
</dbReference>
<feature type="binding site" evidence="9">
    <location>
        <position position="9"/>
    </location>
    <ligand>
        <name>substrate</name>
    </ligand>
</feature>
<dbReference type="RefSeq" id="WP_074573023.1">
    <property type="nucleotide sequence ID" value="NZ_FNJQ01000027.1"/>
</dbReference>
<name>A0A1H0U082_SELRU</name>
<evidence type="ECO:0000256" key="3">
    <source>
        <dbReference type="ARBA" id="ARBA00022695"/>
    </source>
</evidence>
<dbReference type="EC" id="2.7.7.3" evidence="9"/>
<comment type="catalytic activity">
    <reaction evidence="8 9">
        <text>(R)-4'-phosphopantetheine + ATP + H(+) = 3'-dephospho-CoA + diphosphate</text>
        <dbReference type="Rhea" id="RHEA:19801"/>
        <dbReference type="ChEBI" id="CHEBI:15378"/>
        <dbReference type="ChEBI" id="CHEBI:30616"/>
        <dbReference type="ChEBI" id="CHEBI:33019"/>
        <dbReference type="ChEBI" id="CHEBI:57328"/>
        <dbReference type="ChEBI" id="CHEBI:61723"/>
        <dbReference type="EC" id="2.7.7.3"/>
    </reaction>
</comment>
<dbReference type="UniPathway" id="UPA00241">
    <property type="reaction ID" value="UER00355"/>
</dbReference>
<comment type="subcellular location">
    <subcellularLocation>
        <location evidence="9">Cytoplasm</location>
    </subcellularLocation>
</comment>
<dbReference type="PANTHER" id="PTHR21342">
    <property type="entry name" value="PHOSPHOPANTETHEINE ADENYLYLTRANSFERASE"/>
    <property type="match status" value="1"/>
</dbReference>
<evidence type="ECO:0000256" key="4">
    <source>
        <dbReference type="ARBA" id="ARBA00022741"/>
    </source>
</evidence>
<keyword evidence="2 9" id="KW-0808">Transferase</keyword>
<feature type="site" description="Transition state stabilizer" evidence="9">
    <location>
        <position position="17"/>
    </location>
</feature>
<evidence type="ECO:0000313" key="12">
    <source>
        <dbReference type="Proteomes" id="UP000182412"/>
    </source>
</evidence>
<comment type="function">
    <text evidence="9">Reversibly transfers an adenylyl group from ATP to 4'-phosphopantetheine, yielding dephospho-CoA (dPCoA) and pyrophosphate.</text>
</comment>
<evidence type="ECO:0000256" key="2">
    <source>
        <dbReference type="ARBA" id="ARBA00022679"/>
    </source>
</evidence>
<organism evidence="11 12">
    <name type="scientific">Selenomonas ruminantium</name>
    <dbReference type="NCBI Taxonomy" id="971"/>
    <lineage>
        <taxon>Bacteria</taxon>
        <taxon>Bacillati</taxon>
        <taxon>Bacillota</taxon>
        <taxon>Negativicutes</taxon>
        <taxon>Selenomonadales</taxon>
        <taxon>Selenomonadaceae</taxon>
        <taxon>Selenomonas</taxon>
    </lineage>
</organism>
<dbReference type="Gene3D" id="3.40.50.620">
    <property type="entry name" value="HUPs"/>
    <property type="match status" value="1"/>
</dbReference>
<dbReference type="PRINTS" id="PR01020">
    <property type="entry name" value="LPSBIOSNTHSS"/>
</dbReference>
<evidence type="ECO:0000256" key="8">
    <source>
        <dbReference type="ARBA" id="ARBA00029346"/>
    </source>
</evidence>
<feature type="binding site" evidence="9">
    <location>
        <begin position="123"/>
        <end position="129"/>
    </location>
    <ligand>
        <name>ATP</name>
        <dbReference type="ChEBI" id="CHEBI:30616"/>
    </ligand>
</feature>
<keyword evidence="7 9" id="KW-0173">Coenzyme A biosynthesis</keyword>
<dbReference type="GO" id="GO:0005524">
    <property type="term" value="F:ATP binding"/>
    <property type="evidence" value="ECO:0007669"/>
    <property type="project" value="UniProtKB-KW"/>
</dbReference>
<feature type="binding site" evidence="9">
    <location>
        <position position="87"/>
    </location>
    <ligand>
        <name>substrate</name>
    </ligand>
</feature>
<dbReference type="InterPro" id="IPR004821">
    <property type="entry name" value="Cyt_trans-like"/>
</dbReference>
<dbReference type="CDD" id="cd02163">
    <property type="entry name" value="PPAT"/>
    <property type="match status" value="1"/>
</dbReference>
<dbReference type="AlphaFoldDB" id="A0A1H0U082"/>
<keyword evidence="6 9" id="KW-0460">Magnesium</keyword>
<evidence type="ECO:0000256" key="5">
    <source>
        <dbReference type="ARBA" id="ARBA00022840"/>
    </source>
</evidence>
<dbReference type="GO" id="GO:0004595">
    <property type="term" value="F:pantetheine-phosphate adenylyltransferase activity"/>
    <property type="evidence" value="ECO:0007669"/>
    <property type="project" value="UniProtKB-UniRule"/>
</dbReference>
<sequence>MKRAVCSGSFDPVTMGHLDVFERASTMFDELIICVFRNVEKRGFFPVEQRVQLIEEAVAHLPNVRVMAFDSLITDFMAAQDAKIIVRGVRSVKDLEYEENEAYMIKHLNPEIDTVFLLTRPDLSYVSSSGVREVFRFGGSINGLVPACVEQAMLDRKKADGERK</sequence>
<gene>
    <name evidence="9" type="primary">coaD</name>
    <name evidence="11" type="ORF">SAMN05216366_12744</name>
</gene>
<dbReference type="HAMAP" id="MF_00151">
    <property type="entry name" value="PPAT_bact"/>
    <property type="match status" value="1"/>
</dbReference>
<dbReference type="Pfam" id="PF01467">
    <property type="entry name" value="CTP_transf_like"/>
    <property type="match status" value="1"/>
</dbReference>
<dbReference type="NCBIfam" id="TIGR00125">
    <property type="entry name" value="cyt_tran_rel"/>
    <property type="match status" value="1"/>
</dbReference>
<keyword evidence="5 9" id="KW-0067">ATP-binding</keyword>
<dbReference type="PANTHER" id="PTHR21342:SF1">
    <property type="entry name" value="PHOSPHOPANTETHEINE ADENYLYLTRANSFERASE"/>
    <property type="match status" value="1"/>
</dbReference>
<reference evidence="11 12" key="1">
    <citation type="submission" date="2016-10" db="EMBL/GenBank/DDBJ databases">
        <authorList>
            <person name="de Groot N.N."/>
        </authorList>
    </citation>
    <scope>NUCLEOTIDE SEQUENCE [LARGE SCALE GENOMIC DNA]</scope>
    <source>
        <strain evidence="11 12">S137</strain>
    </source>
</reference>